<name>A0AAV7GP34_DENCH</name>
<evidence type="ECO:0000313" key="2">
    <source>
        <dbReference type="Proteomes" id="UP000775213"/>
    </source>
</evidence>
<dbReference type="AlphaFoldDB" id="A0AAV7GP34"/>
<organism evidence="1 2">
    <name type="scientific">Dendrobium chrysotoxum</name>
    <name type="common">Orchid</name>
    <dbReference type="NCBI Taxonomy" id="161865"/>
    <lineage>
        <taxon>Eukaryota</taxon>
        <taxon>Viridiplantae</taxon>
        <taxon>Streptophyta</taxon>
        <taxon>Embryophyta</taxon>
        <taxon>Tracheophyta</taxon>
        <taxon>Spermatophyta</taxon>
        <taxon>Magnoliopsida</taxon>
        <taxon>Liliopsida</taxon>
        <taxon>Asparagales</taxon>
        <taxon>Orchidaceae</taxon>
        <taxon>Epidendroideae</taxon>
        <taxon>Malaxideae</taxon>
        <taxon>Dendrobiinae</taxon>
        <taxon>Dendrobium</taxon>
    </lineage>
</organism>
<proteinExistence type="predicted"/>
<keyword evidence="2" id="KW-1185">Reference proteome</keyword>
<dbReference type="EMBL" id="JAGFBR010000012">
    <property type="protein sequence ID" value="KAH0457293.1"/>
    <property type="molecule type" value="Genomic_DNA"/>
</dbReference>
<comment type="caution">
    <text evidence="1">The sequence shown here is derived from an EMBL/GenBank/DDBJ whole genome shotgun (WGS) entry which is preliminary data.</text>
</comment>
<dbReference type="Proteomes" id="UP000775213">
    <property type="component" value="Unassembled WGS sequence"/>
</dbReference>
<reference evidence="1 2" key="1">
    <citation type="journal article" date="2021" name="Hortic Res">
        <title>Chromosome-scale assembly of the Dendrobium chrysotoxum genome enhances the understanding of orchid evolution.</title>
        <authorList>
            <person name="Zhang Y."/>
            <person name="Zhang G.Q."/>
            <person name="Zhang D."/>
            <person name="Liu X.D."/>
            <person name="Xu X.Y."/>
            <person name="Sun W.H."/>
            <person name="Yu X."/>
            <person name="Zhu X."/>
            <person name="Wang Z.W."/>
            <person name="Zhao X."/>
            <person name="Zhong W.Y."/>
            <person name="Chen H."/>
            <person name="Yin W.L."/>
            <person name="Huang T."/>
            <person name="Niu S.C."/>
            <person name="Liu Z.J."/>
        </authorList>
    </citation>
    <scope>NUCLEOTIDE SEQUENCE [LARGE SCALE GENOMIC DNA]</scope>
    <source>
        <strain evidence="1">Lindl</strain>
    </source>
</reference>
<evidence type="ECO:0000313" key="1">
    <source>
        <dbReference type="EMBL" id="KAH0457293.1"/>
    </source>
</evidence>
<accession>A0AAV7GP34</accession>
<protein>
    <submittedName>
        <fullName evidence="1">Uncharacterized protein</fullName>
    </submittedName>
</protein>
<sequence length="177" mass="20405">MDLPSMCQTSQLGAGGEDGSHCDGIWLNSNAKHLAEELQSLRVVCGVLESGDYRVPGEDISLEHRLKYFRRLLHSMTFSVEVNKRICDRHIKTVSNLHNKSMNVSPTIQVSRRSEHGEDSRHCKPAWNHTFLQHPVKIVFRVRKSPHLREPIDHGIPKHHIFFRNFIKHHLCVVHDS</sequence>
<gene>
    <name evidence="1" type="ORF">IEQ34_012608</name>
</gene>